<dbReference type="EMBL" id="PDFK01000003">
    <property type="protein sequence ID" value="PKU51500.1"/>
    <property type="molecule type" value="Genomic_DNA"/>
</dbReference>
<name>A0A2I0UZN1_9BACI</name>
<proteinExistence type="predicted"/>
<comment type="caution">
    <text evidence="1">The sequence shown here is derived from an EMBL/GenBank/DDBJ whole genome shotgun (WGS) entry which is preliminary data.</text>
</comment>
<sequence length="177" mass="20379">MKKILSIIMLATLLIIVGCDTNISNNQMYNGNDLKVGIIGPFPDFSEEKVVFEKITFDDLKGNTQKVSDDLDAVIITKEFLSEADDDQYVTVYNELEIPTFFMQSTKAHIPFVNEGVDYDTFIDIQPLSYATGYLNTSTDKEIKYETWRYELIDHKENNSNIQELYSRIFKTIDSLK</sequence>
<evidence type="ECO:0008006" key="3">
    <source>
        <dbReference type="Google" id="ProtNLM"/>
    </source>
</evidence>
<protein>
    <recommendedName>
        <fullName evidence="3">Lipoprotein</fullName>
    </recommendedName>
</protein>
<evidence type="ECO:0000313" key="2">
    <source>
        <dbReference type="Proteomes" id="UP000234956"/>
    </source>
</evidence>
<gene>
    <name evidence="1" type="ORF">CRI88_12395</name>
</gene>
<evidence type="ECO:0000313" key="1">
    <source>
        <dbReference type="EMBL" id="PKU51500.1"/>
    </source>
</evidence>
<accession>A0A2I0UZN1</accession>
<dbReference type="AlphaFoldDB" id="A0A2I0UZN1"/>
<dbReference type="RefSeq" id="WP_036126209.1">
    <property type="nucleotide sequence ID" value="NZ_JAZBNI010000002.1"/>
</dbReference>
<dbReference type="PROSITE" id="PS51257">
    <property type="entry name" value="PROKAR_LIPOPROTEIN"/>
    <property type="match status" value="1"/>
</dbReference>
<reference evidence="1 2" key="1">
    <citation type="submission" date="2017-10" db="EMBL/GenBank/DDBJ databases">
        <title>Draft genome of Lysinibacillus fusiformis strain Juneja, a laboratory-derived pathogen of Drosophila melanogaster.</title>
        <authorList>
            <person name="Smith B.R."/>
            <person name="Unckless R.L."/>
        </authorList>
    </citation>
    <scope>NUCLEOTIDE SEQUENCE [LARGE SCALE GENOMIC DNA]</scope>
    <source>
        <strain evidence="1 2">Juneja</strain>
    </source>
</reference>
<organism evidence="1 2">
    <name type="scientific">Lysinibacillus fusiformis</name>
    <dbReference type="NCBI Taxonomy" id="28031"/>
    <lineage>
        <taxon>Bacteria</taxon>
        <taxon>Bacillati</taxon>
        <taxon>Bacillota</taxon>
        <taxon>Bacilli</taxon>
        <taxon>Bacillales</taxon>
        <taxon>Bacillaceae</taxon>
        <taxon>Lysinibacillus</taxon>
    </lineage>
</organism>
<dbReference type="Proteomes" id="UP000234956">
    <property type="component" value="Unassembled WGS sequence"/>
</dbReference>